<proteinExistence type="predicted"/>
<dbReference type="AlphaFoldDB" id="A0AAV3PX20"/>
<organism evidence="2 3">
    <name type="scientific">Lithospermum erythrorhizon</name>
    <name type="common">Purple gromwell</name>
    <name type="synonym">Lithospermum officinale var. erythrorhizon</name>
    <dbReference type="NCBI Taxonomy" id="34254"/>
    <lineage>
        <taxon>Eukaryota</taxon>
        <taxon>Viridiplantae</taxon>
        <taxon>Streptophyta</taxon>
        <taxon>Embryophyta</taxon>
        <taxon>Tracheophyta</taxon>
        <taxon>Spermatophyta</taxon>
        <taxon>Magnoliopsida</taxon>
        <taxon>eudicotyledons</taxon>
        <taxon>Gunneridae</taxon>
        <taxon>Pentapetalae</taxon>
        <taxon>asterids</taxon>
        <taxon>lamiids</taxon>
        <taxon>Boraginales</taxon>
        <taxon>Boraginaceae</taxon>
        <taxon>Boraginoideae</taxon>
        <taxon>Lithospermeae</taxon>
        <taxon>Lithospermum</taxon>
    </lineage>
</organism>
<dbReference type="InterPro" id="IPR025312">
    <property type="entry name" value="DUF4216"/>
</dbReference>
<keyword evidence="3" id="KW-1185">Reference proteome</keyword>
<sequence length="136" mass="16092">MIEEMYPQLIPTQTDQMINNNFIEYLKNYVHPKNGMVQLKFKKNGPQDDPFILASQAQEVFYLDFVSDDKKHLQWVVPTKTFARTRIDWTNSQDDDDNNDDFFQEDEQPVPIPIQPTLELDDDHILVVPDLYDDEK</sequence>
<feature type="domain" description="DUF4216" evidence="1">
    <location>
        <begin position="33"/>
        <end position="70"/>
    </location>
</feature>
<evidence type="ECO:0000259" key="1">
    <source>
        <dbReference type="Pfam" id="PF13952"/>
    </source>
</evidence>
<dbReference type="Proteomes" id="UP001454036">
    <property type="component" value="Unassembled WGS sequence"/>
</dbReference>
<dbReference type="Pfam" id="PF13952">
    <property type="entry name" value="DUF4216"/>
    <property type="match status" value="1"/>
</dbReference>
<gene>
    <name evidence="2" type="ORF">LIER_38125</name>
</gene>
<evidence type="ECO:0000313" key="3">
    <source>
        <dbReference type="Proteomes" id="UP001454036"/>
    </source>
</evidence>
<protein>
    <recommendedName>
        <fullName evidence="1">DUF4216 domain-containing protein</fullName>
    </recommendedName>
</protein>
<name>A0AAV3PX20_LITER</name>
<dbReference type="EMBL" id="BAABME010018979">
    <property type="protein sequence ID" value="GAA0155651.1"/>
    <property type="molecule type" value="Genomic_DNA"/>
</dbReference>
<accession>A0AAV3PX20</accession>
<evidence type="ECO:0000313" key="2">
    <source>
        <dbReference type="EMBL" id="GAA0155651.1"/>
    </source>
</evidence>
<reference evidence="2 3" key="1">
    <citation type="submission" date="2024-01" db="EMBL/GenBank/DDBJ databases">
        <title>The complete chloroplast genome sequence of Lithospermum erythrorhizon: insights into the phylogenetic relationship among Boraginaceae species and the maternal lineages of purple gromwells.</title>
        <authorList>
            <person name="Okada T."/>
            <person name="Watanabe K."/>
        </authorList>
    </citation>
    <scope>NUCLEOTIDE SEQUENCE [LARGE SCALE GENOMIC DNA]</scope>
</reference>
<comment type="caution">
    <text evidence="2">The sequence shown here is derived from an EMBL/GenBank/DDBJ whole genome shotgun (WGS) entry which is preliminary data.</text>
</comment>